<comment type="subcellular location">
    <subcellularLocation>
        <location evidence="1">Nucleus</location>
    </subcellularLocation>
</comment>
<evidence type="ECO:0000256" key="6">
    <source>
        <dbReference type="SAM" id="SignalP"/>
    </source>
</evidence>
<dbReference type="PANTHER" id="PTHR47338:SF25">
    <property type="entry name" value="TRANSCRIPTION FACTOR"/>
    <property type="match status" value="1"/>
</dbReference>
<dbReference type="CDD" id="cd00067">
    <property type="entry name" value="GAL4"/>
    <property type="match status" value="1"/>
</dbReference>
<dbReference type="InParanoid" id="A0A0C3H9I9"/>
<dbReference type="GO" id="GO:0006351">
    <property type="term" value="P:DNA-templated transcription"/>
    <property type="evidence" value="ECO:0007669"/>
    <property type="project" value="InterPro"/>
</dbReference>
<reference evidence="9" key="2">
    <citation type="submission" date="2015-01" db="EMBL/GenBank/DDBJ databases">
        <title>Evolutionary Origins and Diversification of the Mycorrhizal Mutualists.</title>
        <authorList>
            <consortium name="DOE Joint Genome Institute"/>
            <consortium name="Mycorrhizal Genomics Consortium"/>
            <person name="Kohler A."/>
            <person name="Kuo A."/>
            <person name="Nagy L.G."/>
            <person name="Floudas D."/>
            <person name="Copeland A."/>
            <person name="Barry K.W."/>
            <person name="Cichocki N."/>
            <person name="Veneault-Fourrey C."/>
            <person name="LaButti K."/>
            <person name="Lindquist E.A."/>
            <person name="Lipzen A."/>
            <person name="Lundell T."/>
            <person name="Morin E."/>
            <person name="Murat C."/>
            <person name="Riley R."/>
            <person name="Ohm R."/>
            <person name="Sun H."/>
            <person name="Tunlid A."/>
            <person name="Henrissat B."/>
            <person name="Grigoriev I.V."/>
            <person name="Hibbett D.S."/>
            <person name="Martin F."/>
        </authorList>
    </citation>
    <scope>NUCLEOTIDE SEQUENCE [LARGE SCALE GENOMIC DNA]</scope>
    <source>
        <strain evidence="9">Zn</strain>
    </source>
</reference>
<evidence type="ECO:0000256" key="4">
    <source>
        <dbReference type="ARBA" id="ARBA00023163"/>
    </source>
</evidence>
<dbReference type="PROSITE" id="PS00463">
    <property type="entry name" value="ZN2_CY6_FUNGAL_1"/>
    <property type="match status" value="1"/>
</dbReference>
<keyword evidence="3" id="KW-0805">Transcription regulation</keyword>
<dbReference type="GO" id="GO:0003677">
    <property type="term" value="F:DNA binding"/>
    <property type="evidence" value="ECO:0007669"/>
    <property type="project" value="InterPro"/>
</dbReference>
<dbReference type="Proteomes" id="UP000054321">
    <property type="component" value="Unassembled WGS sequence"/>
</dbReference>
<gene>
    <name evidence="8" type="ORF">OIDMADRAFT_55819</name>
</gene>
<dbReference type="AlphaFoldDB" id="A0A0C3H9I9"/>
<dbReference type="EMBL" id="KN832878">
    <property type="protein sequence ID" value="KIM99929.1"/>
    <property type="molecule type" value="Genomic_DNA"/>
</dbReference>
<evidence type="ECO:0000313" key="9">
    <source>
        <dbReference type="Proteomes" id="UP000054321"/>
    </source>
</evidence>
<keyword evidence="9" id="KW-1185">Reference proteome</keyword>
<dbReference type="InterPro" id="IPR050815">
    <property type="entry name" value="TF_fung"/>
</dbReference>
<evidence type="ECO:0000256" key="5">
    <source>
        <dbReference type="ARBA" id="ARBA00023242"/>
    </source>
</evidence>
<feature type="chain" id="PRO_5002174745" description="Zn(2)-C6 fungal-type domain-containing protein" evidence="6">
    <location>
        <begin position="25"/>
        <end position="728"/>
    </location>
</feature>
<evidence type="ECO:0000313" key="8">
    <source>
        <dbReference type="EMBL" id="KIM99929.1"/>
    </source>
</evidence>
<reference evidence="8 9" key="1">
    <citation type="submission" date="2014-04" db="EMBL/GenBank/DDBJ databases">
        <authorList>
            <consortium name="DOE Joint Genome Institute"/>
            <person name="Kuo A."/>
            <person name="Martino E."/>
            <person name="Perotto S."/>
            <person name="Kohler A."/>
            <person name="Nagy L.G."/>
            <person name="Floudas D."/>
            <person name="Copeland A."/>
            <person name="Barry K.W."/>
            <person name="Cichocki N."/>
            <person name="Veneault-Fourrey C."/>
            <person name="LaButti K."/>
            <person name="Lindquist E.A."/>
            <person name="Lipzen A."/>
            <person name="Lundell T."/>
            <person name="Morin E."/>
            <person name="Murat C."/>
            <person name="Sun H."/>
            <person name="Tunlid A."/>
            <person name="Henrissat B."/>
            <person name="Grigoriev I.V."/>
            <person name="Hibbett D.S."/>
            <person name="Martin F."/>
            <person name="Nordberg H.P."/>
            <person name="Cantor M.N."/>
            <person name="Hua S.X."/>
        </authorList>
    </citation>
    <scope>NUCLEOTIDE SEQUENCE [LARGE SCALE GENOMIC DNA]</scope>
    <source>
        <strain evidence="8 9">Zn</strain>
    </source>
</reference>
<dbReference type="InterPro" id="IPR007219">
    <property type="entry name" value="XnlR_reg_dom"/>
</dbReference>
<dbReference type="OrthoDB" id="5370478at2759"/>
<dbReference type="Pfam" id="PF04082">
    <property type="entry name" value="Fungal_trans"/>
    <property type="match status" value="1"/>
</dbReference>
<dbReference type="GO" id="GO:0000981">
    <property type="term" value="F:DNA-binding transcription factor activity, RNA polymerase II-specific"/>
    <property type="evidence" value="ECO:0007669"/>
    <property type="project" value="InterPro"/>
</dbReference>
<dbReference type="GO" id="GO:0005634">
    <property type="term" value="C:nucleus"/>
    <property type="evidence" value="ECO:0007669"/>
    <property type="project" value="UniProtKB-SubCell"/>
</dbReference>
<dbReference type="SMART" id="SM00906">
    <property type="entry name" value="Fungal_trans"/>
    <property type="match status" value="1"/>
</dbReference>
<dbReference type="SUPFAM" id="SSF57701">
    <property type="entry name" value="Zn2/Cys6 DNA-binding domain"/>
    <property type="match status" value="1"/>
</dbReference>
<evidence type="ECO:0000256" key="3">
    <source>
        <dbReference type="ARBA" id="ARBA00023015"/>
    </source>
</evidence>
<dbReference type="Pfam" id="PF00172">
    <property type="entry name" value="Zn_clus"/>
    <property type="match status" value="1"/>
</dbReference>
<organism evidence="8 9">
    <name type="scientific">Oidiodendron maius (strain Zn)</name>
    <dbReference type="NCBI Taxonomy" id="913774"/>
    <lineage>
        <taxon>Eukaryota</taxon>
        <taxon>Fungi</taxon>
        <taxon>Dikarya</taxon>
        <taxon>Ascomycota</taxon>
        <taxon>Pezizomycotina</taxon>
        <taxon>Leotiomycetes</taxon>
        <taxon>Leotiomycetes incertae sedis</taxon>
        <taxon>Myxotrichaceae</taxon>
        <taxon>Oidiodendron</taxon>
    </lineage>
</organism>
<dbReference type="InterPro" id="IPR036864">
    <property type="entry name" value="Zn2-C6_fun-type_DNA-bd_sf"/>
</dbReference>
<feature type="domain" description="Zn(2)-C6 fungal-type" evidence="7">
    <location>
        <begin position="98"/>
        <end position="128"/>
    </location>
</feature>
<dbReference type="GO" id="GO:0008270">
    <property type="term" value="F:zinc ion binding"/>
    <property type="evidence" value="ECO:0007669"/>
    <property type="project" value="InterPro"/>
</dbReference>
<dbReference type="STRING" id="913774.A0A0C3H9I9"/>
<keyword evidence="6" id="KW-0732">Signal</keyword>
<name>A0A0C3H9I9_OIDMZ</name>
<proteinExistence type="predicted"/>
<evidence type="ECO:0000256" key="1">
    <source>
        <dbReference type="ARBA" id="ARBA00004123"/>
    </source>
</evidence>
<keyword evidence="5" id="KW-0539">Nucleus</keyword>
<feature type="signal peptide" evidence="6">
    <location>
        <begin position="1"/>
        <end position="24"/>
    </location>
</feature>
<dbReference type="Gene3D" id="4.10.240.10">
    <property type="entry name" value="Zn(2)-C6 fungal-type DNA-binding domain"/>
    <property type="match status" value="1"/>
</dbReference>
<dbReference type="SMART" id="SM00066">
    <property type="entry name" value="GAL4"/>
    <property type="match status" value="1"/>
</dbReference>
<keyword evidence="2" id="KW-0479">Metal-binding</keyword>
<dbReference type="HOGENOM" id="CLU_029208_0_0_1"/>
<keyword evidence="4" id="KW-0804">Transcription</keyword>
<dbReference type="PANTHER" id="PTHR47338">
    <property type="entry name" value="ZN(II)2CYS6 TRANSCRIPTION FACTOR (EUROFUNG)-RELATED"/>
    <property type="match status" value="1"/>
</dbReference>
<protein>
    <recommendedName>
        <fullName evidence="7">Zn(2)-C6 fungal-type domain-containing protein</fullName>
    </recommendedName>
</protein>
<dbReference type="CDD" id="cd12148">
    <property type="entry name" value="fungal_TF_MHR"/>
    <property type="match status" value="1"/>
</dbReference>
<evidence type="ECO:0000256" key="2">
    <source>
        <dbReference type="ARBA" id="ARBA00022723"/>
    </source>
</evidence>
<accession>A0A0C3H9I9</accession>
<dbReference type="InterPro" id="IPR001138">
    <property type="entry name" value="Zn2Cys6_DnaBD"/>
</dbReference>
<evidence type="ECO:0000259" key="7">
    <source>
        <dbReference type="PROSITE" id="PS50048"/>
    </source>
</evidence>
<dbReference type="PROSITE" id="PS50048">
    <property type="entry name" value="ZN2_CY6_FUNGAL_2"/>
    <property type="match status" value="1"/>
</dbReference>
<sequence>MTSGGISVEGFALVAFMFSRIVASGSCSAVTRGILPELGNNAYLPWRTTAGFIRPSVSEISLLQSSASERGSQLKDLVKLPIHLSMKSSKACLRTPQACNVCRRRKTKCGGERPVCGYCMKHSLACSWPRSMFRNSFQIVGSNIPSIQLSTPTFIKQSTQPSSVIGDSSVPTTWQSSQSLWTLPPQLSTLPKLALRRLLDVFFERNHKVEFCSFLTRSTFESREVESQSPFLLASIIALSSLYLHDDEVRRMCSFNSAKALSDAYVLQARIYSRDTSNEPTILNSQANLVLSLCELLSRQGCRAWMCTGLAIRMAQAHRLGKEFAADQCPQERETRRRTYWSCLIMDRIVAYCCARPQTLHLSASTIQLPCSEASFAFNEEYNGPNIHAVMADNSAEISLHGILPYYIVSVALWGNMADIYTRGRLPEEFPRTHPSSTFTLGMNGLQQWLKTIPTKYRWSPSNYILHKSLGDEQIFINMNILLHHAFCVSYQDLLPQHDIPSFVDEDGTIPEDIRDETIVSICVESSGAIIEMVKVVLEHSGYSDDGVLHSTFIGGALLTAASVYLWVYYIKGGTEWPQYNVPMAQAQVEFVLERLQNWGNRWPVSMGWADTLKMLCKLYATAYGDGRDWGFDTADSADAGLFELPDMPRRTPKRDQVGPPDPRSIRQTMSDKIRNIAMAPLEDIDQKREHLRIFLRTLWQHTWSFDSLQNVDMLDPVFLEIEMSNCG</sequence>